<evidence type="ECO:0000256" key="5">
    <source>
        <dbReference type="SAM" id="Phobius"/>
    </source>
</evidence>
<dbReference type="Gene3D" id="1.20.1740.10">
    <property type="entry name" value="Amino acid/polyamine transporter I"/>
    <property type="match status" value="1"/>
</dbReference>
<feature type="transmembrane region" description="Helical" evidence="5">
    <location>
        <begin position="174"/>
        <end position="193"/>
    </location>
</feature>
<feature type="transmembrane region" description="Helical" evidence="5">
    <location>
        <begin position="408"/>
        <end position="428"/>
    </location>
</feature>
<evidence type="ECO:0000313" key="7">
    <source>
        <dbReference type="EMBL" id="ACB95314.1"/>
    </source>
</evidence>
<feature type="transmembrane region" description="Helical" evidence="5">
    <location>
        <begin position="291"/>
        <end position="317"/>
    </location>
</feature>
<dbReference type="STRING" id="395963.Bind_1683"/>
<sequence length="501" mass="53177">MTAQNKIIDVGDSKLVQPATAPRELRSNCLSYTEVLAQSVSVIAPSTVPAAILGLIYATAGNGTWLSFLMGMTGLVLVSFNINQFARRSASPGSLYTYIVKGLGPTAGVLGGWALLFAYMVTGMSTLCGFGIIGSLLLGQIGIHTHILVLFAIGALGACYIAFRDIQLSAKMMLVFEGVSLLAILMLGILIWMNKGFALDTKQLTLEGATPGGVLAGIVLVVFGFSGFESSTSLGDEAKDPLRAIPRSVIQSVVISGLVFIFMTYVVVMGFEGTGADLGKTEAPIDFLANLMGFKFLGVLINIGILLSFFSCTLAAVNSTARVVFSMARHGLFSDALGEAHEKNETPYIAVFLSALITFLVPTGLYLVGVSAFESQGYFGTLCSFGFLLVYMLISIAAPVYLSSIGKLSVSAILFSLLGGGFMLLPFVGTVGIPGSDLFPPMEFANKILFGVFLTYMAIGLAWLLLQRNRHPDMIPEMRSSIESVDLKFANASSISKTVIH</sequence>
<dbReference type="InterPro" id="IPR004841">
    <property type="entry name" value="AA-permease/SLC12A_dom"/>
</dbReference>
<feature type="transmembrane region" description="Helical" evidence="5">
    <location>
        <begin position="348"/>
        <end position="372"/>
    </location>
</feature>
<feature type="transmembrane region" description="Helical" evidence="5">
    <location>
        <begin position="249"/>
        <end position="271"/>
    </location>
</feature>
<dbReference type="Pfam" id="PF00324">
    <property type="entry name" value="AA_permease"/>
    <property type="match status" value="1"/>
</dbReference>
<keyword evidence="8" id="KW-1185">Reference proteome</keyword>
<accession>B2IBY4</accession>
<feature type="transmembrane region" description="Helical" evidence="5">
    <location>
        <begin position="208"/>
        <end position="228"/>
    </location>
</feature>
<evidence type="ECO:0000256" key="3">
    <source>
        <dbReference type="ARBA" id="ARBA00022989"/>
    </source>
</evidence>
<evidence type="ECO:0000313" key="8">
    <source>
        <dbReference type="Proteomes" id="UP000001695"/>
    </source>
</evidence>
<organism evidence="7 8">
    <name type="scientific">Beijerinckia indica subsp. indica (strain ATCC 9039 / DSM 1715 / NCIMB 8712)</name>
    <dbReference type="NCBI Taxonomy" id="395963"/>
    <lineage>
        <taxon>Bacteria</taxon>
        <taxon>Pseudomonadati</taxon>
        <taxon>Pseudomonadota</taxon>
        <taxon>Alphaproteobacteria</taxon>
        <taxon>Hyphomicrobiales</taxon>
        <taxon>Beijerinckiaceae</taxon>
        <taxon>Beijerinckia</taxon>
    </lineage>
</organism>
<name>B2IBY4_BEII9</name>
<feature type="domain" description="Amino acid permease/ SLC12A" evidence="6">
    <location>
        <begin position="53"/>
        <end position="402"/>
    </location>
</feature>
<feature type="transmembrane region" description="Helical" evidence="5">
    <location>
        <begin position="448"/>
        <end position="466"/>
    </location>
</feature>
<keyword evidence="2 5" id="KW-0812">Transmembrane</keyword>
<dbReference type="EMBL" id="CP001016">
    <property type="protein sequence ID" value="ACB95314.1"/>
    <property type="molecule type" value="Genomic_DNA"/>
</dbReference>
<protein>
    <submittedName>
        <fullName evidence="7">Amino acid permease-associated region</fullName>
    </submittedName>
</protein>
<dbReference type="PIRSF" id="PIRSF006060">
    <property type="entry name" value="AA_transporter"/>
    <property type="match status" value="1"/>
</dbReference>
<dbReference type="PANTHER" id="PTHR42770">
    <property type="entry name" value="AMINO ACID TRANSPORTER-RELATED"/>
    <property type="match status" value="1"/>
</dbReference>
<dbReference type="KEGG" id="bid:Bind_1683"/>
<dbReference type="InterPro" id="IPR050367">
    <property type="entry name" value="APC_superfamily"/>
</dbReference>
<dbReference type="Proteomes" id="UP000001695">
    <property type="component" value="Chromosome"/>
</dbReference>
<reference evidence="8" key="1">
    <citation type="submission" date="2008-03" db="EMBL/GenBank/DDBJ databases">
        <title>Complete sequence of chromosome of Beijerinckia indica subsp. indica ATCC 9039.</title>
        <authorList>
            <consortium name="US DOE Joint Genome Institute"/>
            <person name="Copeland A."/>
            <person name="Lucas S."/>
            <person name="Lapidus A."/>
            <person name="Glavina del Rio T."/>
            <person name="Dalin E."/>
            <person name="Tice H."/>
            <person name="Bruce D."/>
            <person name="Goodwin L."/>
            <person name="Pitluck S."/>
            <person name="LaButti K."/>
            <person name="Schmutz J."/>
            <person name="Larimer F."/>
            <person name="Land M."/>
            <person name="Hauser L."/>
            <person name="Kyrpides N."/>
            <person name="Mikhailova N."/>
            <person name="Dunfield P.F."/>
            <person name="Dedysh S.N."/>
            <person name="Liesack W."/>
            <person name="Saw J.H."/>
            <person name="Alam M."/>
            <person name="Chen Y."/>
            <person name="Murrell J.C."/>
            <person name="Richardson P."/>
        </authorList>
    </citation>
    <scope>NUCLEOTIDE SEQUENCE [LARGE SCALE GENOMIC DNA]</scope>
    <source>
        <strain evidence="8">ATCC 9039 / DSM 1715 / NCIMB 8712</strain>
    </source>
</reference>
<keyword evidence="3 5" id="KW-1133">Transmembrane helix</keyword>
<feature type="transmembrane region" description="Helical" evidence="5">
    <location>
        <begin position="64"/>
        <end position="83"/>
    </location>
</feature>
<dbReference type="GO" id="GO:0016020">
    <property type="term" value="C:membrane"/>
    <property type="evidence" value="ECO:0007669"/>
    <property type="project" value="UniProtKB-SubCell"/>
</dbReference>
<keyword evidence="4 5" id="KW-0472">Membrane</keyword>
<evidence type="ECO:0000256" key="1">
    <source>
        <dbReference type="ARBA" id="ARBA00004141"/>
    </source>
</evidence>
<dbReference type="eggNOG" id="COG0531">
    <property type="taxonomic scope" value="Bacteria"/>
</dbReference>
<dbReference type="GO" id="GO:0055085">
    <property type="term" value="P:transmembrane transport"/>
    <property type="evidence" value="ECO:0007669"/>
    <property type="project" value="InterPro"/>
</dbReference>
<evidence type="ECO:0000259" key="6">
    <source>
        <dbReference type="Pfam" id="PF00324"/>
    </source>
</evidence>
<gene>
    <name evidence="7" type="ordered locus">Bind_1683</name>
</gene>
<evidence type="ECO:0000256" key="2">
    <source>
        <dbReference type="ARBA" id="ARBA00022692"/>
    </source>
</evidence>
<feature type="transmembrane region" description="Helical" evidence="5">
    <location>
        <begin position="35"/>
        <end position="58"/>
    </location>
</feature>
<feature type="transmembrane region" description="Helical" evidence="5">
    <location>
        <begin position="141"/>
        <end position="162"/>
    </location>
</feature>
<dbReference type="PANTHER" id="PTHR42770:SF16">
    <property type="entry name" value="AMINO ACID PERMEASE"/>
    <property type="match status" value="1"/>
</dbReference>
<proteinExistence type="predicted"/>
<comment type="subcellular location">
    <subcellularLocation>
        <location evidence="1">Membrane</location>
        <topology evidence="1">Multi-pass membrane protein</topology>
    </subcellularLocation>
</comment>
<feature type="transmembrane region" description="Helical" evidence="5">
    <location>
        <begin position="95"/>
        <end position="121"/>
    </location>
</feature>
<dbReference type="HOGENOM" id="CLU_007946_20_2_5"/>
<dbReference type="AlphaFoldDB" id="B2IBY4"/>
<evidence type="ECO:0000256" key="4">
    <source>
        <dbReference type="ARBA" id="ARBA00023136"/>
    </source>
</evidence>
<reference evidence="7 8" key="2">
    <citation type="journal article" date="2010" name="J. Bacteriol.">
        <title>Complete genome sequence of Beijerinckia indica subsp. indica.</title>
        <authorList>
            <person name="Tamas I."/>
            <person name="Dedysh S.N."/>
            <person name="Liesack W."/>
            <person name="Stott M.B."/>
            <person name="Alam M."/>
            <person name="Murrell J.C."/>
            <person name="Dunfield P.F."/>
        </authorList>
    </citation>
    <scope>NUCLEOTIDE SEQUENCE [LARGE SCALE GENOMIC DNA]</scope>
    <source>
        <strain evidence="8">ATCC 9039 / DSM 1715 / NCIMB 8712</strain>
    </source>
</reference>
<feature type="transmembrane region" description="Helical" evidence="5">
    <location>
        <begin position="378"/>
        <end position="401"/>
    </location>
</feature>